<keyword evidence="2" id="KW-1185">Reference proteome</keyword>
<dbReference type="EMBL" id="JABFUC010000030">
    <property type="protein sequence ID" value="MCG6659903.1"/>
    <property type="molecule type" value="Genomic_DNA"/>
</dbReference>
<evidence type="ECO:0000313" key="2">
    <source>
        <dbReference type="Proteomes" id="UP000814385"/>
    </source>
</evidence>
<sequence>MFKVSSGFIGEFKTGDNIIYNLSCLKVLYAAQESASSSEAGLFSKPITITMVSIIEALLHDLLYRIKNHTSEGVQNIVTKVLEDVRSKTLDQFETYIAAAKKHDFLGAAGTDLYEKLDELRKVRNRIHIQNVKQQQPLDENKVFTISRQKSTEAVLEQVLKHVSDKYKRPEHIQGIVGSFELPWDEHLKTESDA</sequence>
<comment type="caution">
    <text evidence="1">The sequence shown here is derived from an EMBL/GenBank/DDBJ whole genome shotgun (WGS) entry which is preliminary data.</text>
</comment>
<dbReference type="RefSeq" id="WP_238979173.1">
    <property type="nucleotide sequence ID" value="NZ_JABFUC010000030.1"/>
</dbReference>
<accession>A0ABS9PDQ3</accession>
<name>A0ABS9PDQ3_9GAMM</name>
<reference evidence="1 2" key="1">
    <citation type="submission" date="2020-05" db="EMBL/GenBank/DDBJ databases">
        <title>Comparative genomic analysis of denitrifying bacteria from Halomonas genus.</title>
        <authorList>
            <person name="Wang L."/>
            <person name="Shao Z."/>
        </authorList>
    </citation>
    <scope>NUCLEOTIDE SEQUENCE [LARGE SCALE GENOMIC DNA]</scope>
    <source>
        <strain evidence="1 2">A4</strain>
    </source>
</reference>
<gene>
    <name evidence="1" type="ORF">HOP52_19365</name>
</gene>
<dbReference type="Proteomes" id="UP000814385">
    <property type="component" value="Unassembled WGS sequence"/>
</dbReference>
<proteinExistence type="predicted"/>
<organism evidence="1 2">
    <name type="scientific">Billgrantia campisalis</name>
    <dbReference type="NCBI Taxonomy" id="74661"/>
    <lineage>
        <taxon>Bacteria</taxon>
        <taxon>Pseudomonadati</taxon>
        <taxon>Pseudomonadota</taxon>
        <taxon>Gammaproteobacteria</taxon>
        <taxon>Oceanospirillales</taxon>
        <taxon>Halomonadaceae</taxon>
        <taxon>Billgrantia</taxon>
    </lineage>
</organism>
<evidence type="ECO:0000313" key="1">
    <source>
        <dbReference type="EMBL" id="MCG6659903.1"/>
    </source>
</evidence>
<protein>
    <submittedName>
        <fullName evidence="1">Uncharacterized protein</fullName>
    </submittedName>
</protein>